<feature type="non-terminal residue" evidence="1">
    <location>
        <position position="185"/>
    </location>
</feature>
<dbReference type="EMBL" id="BARW01024552">
    <property type="protein sequence ID" value="GAI93235.1"/>
    <property type="molecule type" value="Genomic_DNA"/>
</dbReference>
<comment type="caution">
    <text evidence="1">The sequence shown here is derived from an EMBL/GenBank/DDBJ whole genome shotgun (WGS) entry which is preliminary data.</text>
</comment>
<dbReference type="AlphaFoldDB" id="X1U064"/>
<protein>
    <recommendedName>
        <fullName evidence="2">Outer membrane protein beta-barrel domain-containing protein</fullName>
    </recommendedName>
</protein>
<sequence>MALSLVGLASLVSAEEKPDPKRGWEFQVAPYFWFVSMDGNVTAKGQKSDVDTDFSDVWDELNIAGMVTFDARKGNWGFLGDIIYADLGKSKSVGGIDIDPTVKLAWVTAGGFYRLGTWKLSDAAGKDVPVVTVDGLFGARYTHLDAKLDIKDFTNRSSNKSWLDPLVGVRAFFDLSEHWMLSLHG</sequence>
<name>X1U064_9ZZZZ</name>
<evidence type="ECO:0000313" key="1">
    <source>
        <dbReference type="EMBL" id="GAI93235.1"/>
    </source>
</evidence>
<gene>
    <name evidence="1" type="ORF">S12H4_40459</name>
</gene>
<evidence type="ECO:0008006" key="2">
    <source>
        <dbReference type="Google" id="ProtNLM"/>
    </source>
</evidence>
<proteinExistence type="predicted"/>
<organism evidence="1">
    <name type="scientific">marine sediment metagenome</name>
    <dbReference type="NCBI Taxonomy" id="412755"/>
    <lineage>
        <taxon>unclassified sequences</taxon>
        <taxon>metagenomes</taxon>
        <taxon>ecological metagenomes</taxon>
    </lineage>
</organism>
<reference evidence="1" key="1">
    <citation type="journal article" date="2014" name="Front. Microbiol.">
        <title>High frequency of phylogenetically diverse reductive dehalogenase-homologous genes in deep subseafloor sedimentary metagenomes.</title>
        <authorList>
            <person name="Kawai M."/>
            <person name="Futagami T."/>
            <person name="Toyoda A."/>
            <person name="Takaki Y."/>
            <person name="Nishi S."/>
            <person name="Hori S."/>
            <person name="Arai W."/>
            <person name="Tsubouchi T."/>
            <person name="Morono Y."/>
            <person name="Uchiyama I."/>
            <person name="Ito T."/>
            <person name="Fujiyama A."/>
            <person name="Inagaki F."/>
            <person name="Takami H."/>
        </authorList>
    </citation>
    <scope>NUCLEOTIDE SEQUENCE</scope>
    <source>
        <strain evidence="1">Expedition CK06-06</strain>
    </source>
</reference>
<accession>X1U064</accession>